<dbReference type="AlphaFoldDB" id="A0A7W7HUI1"/>
<evidence type="ECO:0008006" key="3">
    <source>
        <dbReference type="Google" id="ProtNLM"/>
    </source>
</evidence>
<dbReference type="InterPro" id="IPR021866">
    <property type="entry name" value="SpoIIAA-like"/>
</dbReference>
<dbReference type="EMBL" id="JACHNH010000001">
    <property type="protein sequence ID" value="MBB4760975.1"/>
    <property type="molecule type" value="Genomic_DNA"/>
</dbReference>
<dbReference type="InterPro" id="IPR038396">
    <property type="entry name" value="SpoIIAA-like_sf"/>
</dbReference>
<dbReference type="RefSeq" id="WP_184991099.1">
    <property type="nucleotide sequence ID" value="NZ_BOMK01000037.1"/>
</dbReference>
<evidence type="ECO:0000313" key="1">
    <source>
        <dbReference type="EMBL" id="MBB4760975.1"/>
    </source>
</evidence>
<accession>A0A7W7HUI1</accession>
<evidence type="ECO:0000313" key="2">
    <source>
        <dbReference type="Proteomes" id="UP000578112"/>
    </source>
</evidence>
<reference evidence="1 2" key="1">
    <citation type="submission" date="2020-08" db="EMBL/GenBank/DDBJ databases">
        <title>Sequencing the genomes of 1000 actinobacteria strains.</title>
        <authorList>
            <person name="Klenk H.-P."/>
        </authorList>
    </citation>
    <scope>NUCLEOTIDE SEQUENCE [LARGE SCALE GENOMIC DNA]</scope>
    <source>
        <strain evidence="1 2">DSM 43149</strain>
    </source>
</reference>
<dbReference type="Pfam" id="PF11964">
    <property type="entry name" value="SpoIIAA-like"/>
    <property type="match status" value="1"/>
</dbReference>
<protein>
    <recommendedName>
        <fullName evidence="3">STAS/SEC14 domain-containing protein</fullName>
    </recommendedName>
</protein>
<comment type="caution">
    <text evidence="1">The sequence shown here is derived from an EMBL/GenBank/DDBJ whole genome shotgun (WGS) entry which is preliminary data.</text>
</comment>
<sequence length="123" mass="13900">MIEVLSDLPDGALGFRFSGPISREEYVNILLPPMKAALEQGGIRLLFVVEDDFGWFQPGAFWEDLKFGLGPALSHHKAWERIAIVSDLDWVRHAMGLFAWMMPGEARAYPQPELESAKQWLTA</sequence>
<gene>
    <name evidence="1" type="ORF">BJ971_001531</name>
</gene>
<dbReference type="Gene3D" id="3.40.50.10600">
    <property type="entry name" value="SpoIIaa-like domains"/>
    <property type="match status" value="1"/>
</dbReference>
<keyword evidence="2" id="KW-1185">Reference proteome</keyword>
<proteinExistence type="predicted"/>
<organism evidence="1 2">
    <name type="scientific">Actinoplanes digitatis</name>
    <dbReference type="NCBI Taxonomy" id="1868"/>
    <lineage>
        <taxon>Bacteria</taxon>
        <taxon>Bacillati</taxon>
        <taxon>Actinomycetota</taxon>
        <taxon>Actinomycetes</taxon>
        <taxon>Micromonosporales</taxon>
        <taxon>Micromonosporaceae</taxon>
        <taxon>Actinoplanes</taxon>
    </lineage>
</organism>
<dbReference type="Proteomes" id="UP000578112">
    <property type="component" value="Unassembled WGS sequence"/>
</dbReference>
<dbReference type="SUPFAM" id="SSF52091">
    <property type="entry name" value="SpoIIaa-like"/>
    <property type="match status" value="1"/>
</dbReference>
<name>A0A7W7HUI1_9ACTN</name>
<dbReference type="InterPro" id="IPR036513">
    <property type="entry name" value="STAS_dom_sf"/>
</dbReference>